<evidence type="ECO:0000313" key="2">
    <source>
        <dbReference type="EMBL" id="KAF9454012.1"/>
    </source>
</evidence>
<dbReference type="OrthoDB" id="3197787at2759"/>
<proteinExistence type="predicted"/>
<protein>
    <submittedName>
        <fullName evidence="2">Uncharacterized protein</fullName>
    </submittedName>
</protein>
<organism evidence="2 3">
    <name type="scientific">Macrolepiota fuliginosa MF-IS2</name>
    <dbReference type="NCBI Taxonomy" id="1400762"/>
    <lineage>
        <taxon>Eukaryota</taxon>
        <taxon>Fungi</taxon>
        <taxon>Dikarya</taxon>
        <taxon>Basidiomycota</taxon>
        <taxon>Agaricomycotina</taxon>
        <taxon>Agaricomycetes</taxon>
        <taxon>Agaricomycetidae</taxon>
        <taxon>Agaricales</taxon>
        <taxon>Agaricineae</taxon>
        <taxon>Agaricaceae</taxon>
        <taxon>Macrolepiota</taxon>
    </lineage>
</organism>
<reference evidence="2" key="1">
    <citation type="submission" date="2020-11" db="EMBL/GenBank/DDBJ databases">
        <authorList>
            <consortium name="DOE Joint Genome Institute"/>
            <person name="Ahrendt S."/>
            <person name="Riley R."/>
            <person name="Andreopoulos W."/>
            <person name="Labutti K."/>
            <person name="Pangilinan J."/>
            <person name="Ruiz-Duenas F.J."/>
            <person name="Barrasa J.M."/>
            <person name="Sanchez-Garcia M."/>
            <person name="Camarero S."/>
            <person name="Miyauchi S."/>
            <person name="Serrano A."/>
            <person name="Linde D."/>
            <person name="Babiker R."/>
            <person name="Drula E."/>
            <person name="Ayuso-Fernandez I."/>
            <person name="Pacheco R."/>
            <person name="Padilla G."/>
            <person name="Ferreira P."/>
            <person name="Barriuso J."/>
            <person name="Kellner H."/>
            <person name="Castanera R."/>
            <person name="Alfaro M."/>
            <person name="Ramirez L."/>
            <person name="Pisabarro A.G."/>
            <person name="Kuo A."/>
            <person name="Tritt A."/>
            <person name="Lipzen A."/>
            <person name="He G."/>
            <person name="Yan M."/>
            <person name="Ng V."/>
            <person name="Cullen D."/>
            <person name="Martin F."/>
            <person name="Rosso M.-N."/>
            <person name="Henrissat B."/>
            <person name="Hibbett D."/>
            <person name="Martinez A.T."/>
            <person name="Grigoriev I.V."/>
        </authorList>
    </citation>
    <scope>NUCLEOTIDE SEQUENCE</scope>
    <source>
        <strain evidence="2">MF-IS2</strain>
    </source>
</reference>
<dbReference type="AlphaFoldDB" id="A0A9P6C6T6"/>
<evidence type="ECO:0000256" key="1">
    <source>
        <dbReference type="SAM" id="MobiDB-lite"/>
    </source>
</evidence>
<sequence>MASDVASDASSSSPSLLSSNSTVPSTPPSPTAARRRPQSLRLNHIGIDPSEIIGKVLQRARRSSTHPTLTLDFSDYTTVQVLVDGYDPAHRGIPKQLEMDSDLDAMFSKNESLNLEVIDCALITLQDAAFDRKHAKSPSKAVSWDQKHLGVAFKFSEPNPHWHCVWAKMEEYDEQLGVCVFRSYDDVYLEKLHRTPKKSKWRKSLSRRQDITS</sequence>
<evidence type="ECO:0000313" key="3">
    <source>
        <dbReference type="Proteomes" id="UP000807342"/>
    </source>
</evidence>
<gene>
    <name evidence="2" type="ORF">P691DRAFT_755075</name>
</gene>
<dbReference type="EMBL" id="MU151057">
    <property type="protein sequence ID" value="KAF9454012.1"/>
    <property type="molecule type" value="Genomic_DNA"/>
</dbReference>
<dbReference type="Proteomes" id="UP000807342">
    <property type="component" value="Unassembled WGS sequence"/>
</dbReference>
<name>A0A9P6C6T6_9AGAR</name>
<keyword evidence="3" id="KW-1185">Reference proteome</keyword>
<feature type="region of interest" description="Disordered" evidence="1">
    <location>
        <begin position="1"/>
        <end position="39"/>
    </location>
</feature>
<feature type="compositionally biased region" description="Low complexity" evidence="1">
    <location>
        <begin position="1"/>
        <end position="24"/>
    </location>
</feature>
<accession>A0A9P6C6T6</accession>
<comment type="caution">
    <text evidence="2">The sequence shown here is derived from an EMBL/GenBank/DDBJ whole genome shotgun (WGS) entry which is preliminary data.</text>
</comment>